<dbReference type="PROSITE" id="PS00659">
    <property type="entry name" value="GLYCOSYL_HYDROL_F5"/>
    <property type="match status" value="1"/>
</dbReference>
<dbReference type="Proteomes" id="UP000031526">
    <property type="component" value="Chromosome"/>
</dbReference>
<dbReference type="AlphaFoldDB" id="A0A0B5DAW5"/>
<sequence length="670" mass="72007">MRGFLGRATLAAVLLLTPLAPTPVAAVTPAAAVTGVTPVAGVPPVAGAAAVTPAATVPRQPGAESAEPSGVAADWTPPLSTRGRWIVDAKGNRFKLRSGNWHGASGTWNGSGDTEDDANHHAGENSGRVPLGLDRAPMAEIISGFQEIGINSIRLPFSNEMIHDDRPVTDRAVAANPSLRGKTPLQVYDAVVRGLTDAGLAVILNNHTNTTRWCCGVDGNERWNAGQSTGAWENDWLFMARRYRDDKRVVGADLYNEVRRNVWDDPNWGLGDDHDWFAASQHVADRILMEADPDLLIIVEGINWTGIPVDGFAHGRPTLEPVRRLSHTLVDSGKLVYSAHFYDYTGPNHSGATGLGETSDPRYRDLSPAELTDVVNRQALYVAAEQDQHFTAPVWISEFGVGGREETGAAPRAWFENFVDLLVRADADFAYWPLVGWHEDRKGNGWALLHWDSAGHRMGVYDGDDWRAGAWSRLVQAQGRTGPVAPVANWSMLSPDHGDFVASRRMRALPDWNPGARKAVCPDGQRLLGVSHTGNRGLCTDVSTGPLANPAGVHEVVTDERHVAPGQDWASGYTKLQCAEGQFLTGYSVRGSAVSAALCTAAPAGALGTSGRTVWFDRGDNRGVSPQGGDFAYGRYKGQCANDEYLAGIAYTGRVGSSGTPDALYCRKLS</sequence>
<keyword evidence="1 6" id="KW-0378">Hydrolase</keyword>
<dbReference type="InterPro" id="IPR018087">
    <property type="entry name" value="Glyco_hydro_5_CS"/>
</dbReference>
<dbReference type="PANTHER" id="PTHR31263">
    <property type="entry name" value="CELLULASE FAMILY PROTEIN (AFU_ORTHOLOGUE AFUA_5G14560)"/>
    <property type="match status" value="1"/>
</dbReference>
<name>A0A0B5DAW5_9ACTN</name>
<evidence type="ECO:0000313" key="7">
    <source>
        <dbReference type="Proteomes" id="UP000031526"/>
    </source>
</evidence>
<feature type="chain" id="PRO_5002101261" evidence="4">
    <location>
        <begin position="27"/>
        <end position="670"/>
    </location>
</feature>
<evidence type="ECO:0000256" key="4">
    <source>
        <dbReference type="SAM" id="SignalP"/>
    </source>
</evidence>
<keyword evidence="4" id="KW-0732">Signal</keyword>
<feature type="domain" description="Glycoside hydrolase family 5" evidence="5">
    <location>
        <begin position="137"/>
        <end position="432"/>
    </location>
</feature>
<reference evidence="6 7" key="2">
    <citation type="journal article" date="2016" name="Appl. Microbiol. Biotechnol.">
        <title>Exploiting the genome sequence of Streptomyces nodosus for enhanced antibiotic production.</title>
        <authorList>
            <person name="Sweeney P."/>
            <person name="Murphy C.D."/>
            <person name="Caffrey P."/>
        </authorList>
    </citation>
    <scope>NUCLEOTIDE SEQUENCE [LARGE SCALE GENOMIC DNA]</scope>
    <source>
        <strain evidence="6 7">ATCC 14899</strain>
    </source>
</reference>
<dbReference type="SUPFAM" id="SSF51445">
    <property type="entry name" value="(Trans)glycosidases"/>
    <property type="match status" value="1"/>
</dbReference>
<dbReference type="Pfam" id="PF00150">
    <property type="entry name" value="Cellulase"/>
    <property type="match status" value="1"/>
</dbReference>
<organism evidence="6 7">
    <name type="scientific">Streptomyces nodosus</name>
    <dbReference type="NCBI Taxonomy" id="40318"/>
    <lineage>
        <taxon>Bacteria</taxon>
        <taxon>Bacillati</taxon>
        <taxon>Actinomycetota</taxon>
        <taxon>Actinomycetes</taxon>
        <taxon>Kitasatosporales</taxon>
        <taxon>Streptomycetaceae</taxon>
        <taxon>Streptomyces</taxon>
    </lineage>
</organism>
<dbReference type="GO" id="GO:0004553">
    <property type="term" value="F:hydrolase activity, hydrolyzing O-glycosyl compounds"/>
    <property type="evidence" value="ECO:0007669"/>
    <property type="project" value="InterPro"/>
</dbReference>
<keyword evidence="7" id="KW-1185">Reference proteome</keyword>
<dbReference type="GO" id="GO:0000272">
    <property type="term" value="P:polysaccharide catabolic process"/>
    <property type="evidence" value="ECO:0007669"/>
    <property type="project" value="InterPro"/>
</dbReference>
<dbReference type="InterPro" id="IPR017853">
    <property type="entry name" value="GH"/>
</dbReference>
<evidence type="ECO:0000256" key="1">
    <source>
        <dbReference type="ARBA" id="ARBA00022801"/>
    </source>
</evidence>
<evidence type="ECO:0000313" key="6">
    <source>
        <dbReference type="EMBL" id="AJE40444.1"/>
    </source>
</evidence>
<dbReference type="STRING" id="40318.SNOD_10585"/>
<dbReference type="HOGENOM" id="CLU_030021_0_0_11"/>
<reference evidence="7" key="1">
    <citation type="submission" date="2014-09" db="EMBL/GenBank/DDBJ databases">
        <title>Sequence of the Streptomyces nodosus genome.</title>
        <authorList>
            <person name="Sweeney P."/>
            <person name="Stephens N."/>
            <person name="Murphy C."/>
            <person name="Caffrey P."/>
        </authorList>
    </citation>
    <scope>NUCLEOTIDE SEQUENCE [LARGE SCALE GENOMIC DNA]</scope>
    <source>
        <strain evidence="7">ATCC 14899</strain>
    </source>
</reference>
<proteinExistence type="predicted"/>
<evidence type="ECO:0000256" key="3">
    <source>
        <dbReference type="SAM" id="MobiDB-lite"/>
    </source>
</evidence>
<accession>A0A0B5DAW5</accession>
<evidence type="ECO:0000256" key="2">
    <source>
        <dbReference type="ARBA" id="ARBA00023295"/>
    </source>
</evidence>
<keyword evidence="2" id="KW-0326">Glycosidase</keyword>
<protein>
    <submittedName>
        <fullName evidence="6">Glycoside hydrolase</fullName>
    </submittedName>
</protein>
<dbReference type="Gene3D" id="3.20.20.80">
    <property type="entry name" value="Glycosidases"/>
    <property type="match status" value="1"/>
</dbReference>
<feature type="signal peptide" evidence="4">
    <location>
        <begin position="1"/>
        <end position="26"/>
    </location>
</feature>
<feature type="region of interest" description="Disordered" evidence="3">
    <location>
        <begin position="98"/>
        <end position="131"/>
    </location>
</feature>
<dbReference type="InterPro" id="IPR001547">
    <property type="entry name" value="Glyco_hydro_5"/>
</dbReference>
<dbReference type="PANTHER" id="PTHR31263:SF0">
    <property type="entry name" value="CELLULASE FAMILY PROTEIN (AFU_ORTHOLOGUE AFUA_5G14560)"/>
    <property type="match status" value="1"/>
</dbReference>
<evidence type="ECO:0000259" key="5">
    <source>
        <dbReference type="Pfam" id="PF00150"/>
    </source>
</evidence>
<dbReference type="EMBL" id="CP009313">
    <property type="protein sequence ID" value="AJE40444.1"/>
    <property type="molecule type" value="Genomic_DNA"/>
</dbReference>
<gene>
    <name evidence="6" type="ORF">SNOD_10585</name>
</gene>